<proteinExistence type="predicted"/>
<protein>
    <submittedName>
        <fullName evidence="2">Uncharacterized protein</fullName>
    </submittedName>
</protein>
<dbReference type="OrthoDB" id="2330750at2759"/>
<comment type="caution">
    <text evidence="2">The sequence shown here is derived from an EMBL/GenBank/DDBJ whole genome shotgun (WGS) entry which is preliminary data.</text>
</comment>
<feature type="compositionally biased region" description="Low complexity" evidence="1">
    <location>
        <begin position="386"/>
        <end position="402"/>
    </location>
</feature>
<gene>
    <name evidence="2" type="ORF">INT47_013026</name>
</gene>
<reference evidence="2" key="1">
    <citation type="submission" date="2020-12" db="EMBL/GenBank/DDBJ databases">
        <title>Metabolic potential, ecology and presence of endohyphal bacteria is reflected in genomic diversity of Mucoromycotina.</title>
        <authorList>
            <person name="Muszewska A."/>
            <person name="Okrasinska A."/>
            <person name="Steczkiewicz K."/>
            <person name="Drgas O."/>
            <person name="Orlowska M."/>
            <person name="Perlinska-Lenart U."/>
            <person name="Aleksandrzak-Piekarczyk T."/>
            <person name="Szatraj K."/>
            <person name="Zielenkiewicz U."/>
            <person name="Pilsyk S."/>
            <person name="Malc E."/>
            <person name="Mieczkowski P."/>
            <person name="Kruszewska J.S."/>
            <person name="Biernat P."/>
            <person name="Pawlowska J."/>
        </authorList>
    </citation>
    <scope>NUCLEOTIDE SEQUENCE</scope>
    <source>
        <strain evidence="2">WA0000017839</strain>
    </source>
</reference>
<dbReference type="EMBL" id="JAEPRD010000074">
    <property type="protein sequence ID" value="KAG2201215.1"/>
    <property type="molecule type" value="Genomic_DNA"/>
</dbReference>
<dbReference type="AlphaFoldDB" id="A0A8H7UZ69"/>
<evidence type="ECO:0000256" key="1">
    <source>
        <dbReference type="SAM" id="MobiDB-lite"/>
    </source>
</evidence>
<name>A0A8H7UZ69_9FUNG</name>
<feature type="region of interest" description="Disordered" evidence="1">
    <location>
        <begin position="373"/>
        <end position="411"/>
    </location>
</feature>
<feature type="region of interest" description="Disordered" evidence="1">
    <location>
        <begin position="268"/>
        <end position="303"/>
    </location>
</feature>
<sequence>MSDKNRKSSQFIPSWPNSHAPKATPESTKTSSIHEESLELVSFNDLQQGELYIIKIKLIAIALFQGWDDEMCCFSILRKHINIFIILVAYTFAPCRYLPENFDAYLAFDYAGNPPIHLWTKHLRAVIPINWFNIFEEARHMQRQWNVTFWDPPSIVSESNNRRFYNLIDTTVPENDEESALDEVIHTETKTEQNDEDQQCDEDDYLQDGTVIGNEVALKENRYYTSQQKVIPATSLLLSESPISDVPADKTTPAMRLQNQYNIKSAVTQQPEKDLKQLQQQKQQQQQQQQTNDRAIDSASIVVRPEIKQRRSFTSFFLKKKKSKKSLNSTDDSTTKKDTKRKSAPTTPTLNEKHYTKPSAIELSDTYEKLTRELSKENKTPVLTASASSSTKNHGSSSSSPSPILKTPKNEEVTNDVKVELFDIDSYFDMQATFAFLNSSKTDTFALMDNKKASLTN</sequence>
<evidence type="ECO:0000313" key="3">
    <source>
        <dbReference type="Proteomes" id="UP000603453"/>
    </source>
</evidence>
<feature type="region of interest" description="Disordered" evidence="1">
    <location>
        <begin position="1"/>
        <end position="28"/>
    </location>
</feature>
<dbReference type="Proteomes" id="UP000603453">
    <property type="component" value="Unassembled WGS sequence"/>
</dbReference>
<organism evidence="2 3">
    <name type="scientific">Mucor saturninus</name>
    <dbReference type="NCBI Taxonomy" id="64648"/>
    <lineage>
        <taxon>Eukaryota</taxon>
        <taxon>Fungi</taxon>
        <taxon>Fungi incertae sedis</taxon>
        <taxon>Mucoromycota</taxon>
        <taxon>Mucoromycotina</taxon>
        <taxon>Mucoromycetes</taxon>
        <taxon>Mucorales</taxon>
        <taxon>Mucorineae</taxon>
        <taxon>Mucoraceae</taxon>
        <taxon>Mucor</taxon>
    </lineage>
</organism>
<accession>A0A8H7UZ69</accession>
<feature type="compositionally biased region" description="Polar residues" evidence="1">
    <location>
        <begin position="8"/>
        <end position="17"/>
    </location>
</feature>
<feature type="region of interest" description="Disordered" evidence="1">
    <location>
        <begin position="320"/>
        <end position="361"/>
    </location>
</feature>
<feature type="compositionally biased region" description="Low complexity" evidence="1">
    <location>
        <begin position="277"/>
        <end position="290"/>
    </location>
</feature>
<evidence type="ECO:0000313" key="2">
    <source>
        <dbReference type="EMBL" id="KAG2201215.1"/>
    </source>
</evidence>
<keyword evidence="3" id="KW-1185">Reference proteome</keyword>